<reference evidence="1" key="1">
    <citation type="submission" date="2019-08" db="EMBL/GenBank/DDBJ databases">
        <authorList>
            <person name="Kucharzyk K."/>
            <person name="Murdoch R.W."/>
            <person name="Higgins S."/>
            <person name="Loffler F."/>
        </authorList>
    </citation>
    <scope>NUCLEOTIDE SEQUENCE</scope>
</reference>
<dbReference type="AlphaFoldDB" id="A0A645GLE0"/>
<sequence length="122" mass="13979">MRDIERRRQEVDNRIEQFLYAFVSVGCAAYNGDDLVCAGGFSDSRLYFILGNLLALEIFLEQHIVCVCERFKHANPVFIGFLGHIGRYIDLRNFCAHIIIIDISLHFNEIDYSGKASFAADR</sequence>
<evidence type="ECO:0000313" key="1">
    <source>
        <dbReference type="EMBL" id="MPN27738.1"/>
    </source>
</evidence>
<organism evidence="1">
    <name type="scientific">bioreactor metagenome</name>
    <dbReference type="NCBI Taxonomy" id="1076179"/>
    <lineage>
        <taxon>unclassified sequences</taxon>
        <taxon>metagenomes</taxon>
        <taxon>ecological metagenomes</taxon>
    </lineage>
</organism>
<proteinExistence type="predicted"/>
<dbReference type="EMBL" id="VSSQ01077735">
    <property type="protein sequence ID" value="MPN27738.1"/>
    <property type="molecule type" value="Genomic_DNA"/>
</dbReference>
<dbReference type="PROSITE" id="PS51257">
    <property type="entry name" value="PROKAR_LIPOPROTEIN"/>
    <property type="match status" value="1"/>
</dbReference>
<accession>A0A645GLE0</accession>
<comment type="caution">
    <text evidence="1">The sequence shown here is derived from an EMBL/GenBank/DDBJ whole genome shotgun (WGS) entry which is preliminary data.</text>
</comment>
<protein>
    <submittedName>
        <fullName evidence="1">Uncharacterized protein</fullName>
    </submittedName>
</protein>
<gene>
    <name evidence="1" type="ORF">SDC9_175172</name>
</gene>
<name>A0A645GLE0_9ZZZZ</name>